<keyword evidence="2" id="KW-1185">Reference proteome</keyword>
<proteinExistence type="predicted"/>
<evidence type="ECO:0000313" key="2">
    <source>
        <dbReference type="Proteomes" id="UP000076502"/>
    </source>
</evidence>
<name>A0A154PCM0_DUFNO</name>
<sequence>MREIPIRDLQSRTEIRVHENLMFSAEEPSEHLSRIHCKLMVLLCRDFLRHNVTVFYY</sequence>
<protein>
    <submittedName>
        <fullName evidence="1">Uncharacterized protein</fullName>
    </submittedName>
</protein>
<dbReference type="AlphaFoldDB" id="A0A154PCM0"/>
<accession>A0A154PCM0</accession>
<gene>
    <name evidence="1" type="ORF">WN55_00778</name>
</gene>
<organism evidence="1 2">
    <name type="scientific">Dufourea novaeangliae</name>
    <name type="common">Sweat bee</name>
    <dbReference type="NCBI Taxonomy" id="178035"/>
    <lineage>
        <taxon>Eukaryota</taxon>
        <taxon>Metazoa</taxon>
        <taxon>Ecdysozoa</taxon>
        <taxon>Arthropoda</taxon>
        <taxon>Hexapoda</taxon>
        <taxon>Insecta</taxon>
        <taxon>Pterygota</taxon>
        <taxon>Neoptera</taxon>
        <taxon>Endopterygota</taxon>
        <taxon>Hymenoptera</taxon>
        <taxon>Apocrita</taxon>
        <taxon>Aculeata</taxon>
        <taxon>Apoidea</taxon>
        <taxon>Anthophila</taxon>
        <taxon>Halictidae</taxon>
        <taxon>Rophitinae</taxon>
        <taxon>Dufourea</taxon>
    </lineage>
</organism>
<dbReference type="EMBL" id="KQ434874">
    <property type="protein sequence ID" value="KZC09645.1"/>
    <property type="molecule type" value="Genomic_DNA"/>
</dbReference>
<evidence type="ECO:0000313" key="1">
    <source>
        <dbReference type="EMBL" id="KZC09645.1"/>
    </source>
</evidence>
<dbReference type="Proteomes" id="UP000076502">
    <property type="component" value="Unassembled WGS sequence"/>
</dbReference>
<reference evidence="1 2" key="1">
    <citation type="submission" date="2015-07" db="EMBL/GenBank/DDBJ databases">
        <title>The genome of Dufourea novaeangliae.</title>
        <authorList>
            <person name="Pan H."/>
            <person name="Kapheim K."/>
        </authorList>
    </citation>
    <scope>NUCLEOTIDE SEQUENCE [LARGE SCALE GENOMIC DNA]</scope>
    <source>
        <strain evidence="1">0120121106</strain>
        <tissue evidence="1">Whole body</tissue>
    </source>
</reference>